<evidence type="ECO:0000256" key="2">
    <source>
        <dbReference type="SAM" id="MobiDB-lite"/>
    </source>
</evidence>
<dbReference type="Proteomes" id="UP000000600">
    <property type="component" value="Unassembled WGS sequence"/>
</dbReference>
<evidence type="ECO:0008006" key="5">
    <source>
        <dbReference type="Google" id="ProtNLM"/>
    </source>
</evidence>
<feature type="compositionally biased region" description="Basic and acidic residues" evidence="2">
    <location>
        <begin position="35"/>
        <end position="47"/>
    </location>
</feature>
<dbReference type="AlphaFoldDB" id="A0DSV1"/>
<dbReference type="KEGG" id="ptm:GSPATT00019811001"/>
<feature type="region of interest" description="Disordered" evidence="2">
    <location>
        <begin position="1"/>
        <end position="62"/>
    </location>
</feature>
<dbReference type="GeneID" id="5039300"/>
<name>A0DSV1_PARTE</name>
<keyword evidence="1" id="KW-0175">Coiled coil</keyword>
<dbReference type="EMBL" id="CT868563">
    <property type="protein sequence ID" value="CAK86118.1"/>
    <property type="molecule type" value="Genomic_DNA"/>
</dbReference>
<reference evidence="3 4" key="1">
    <citation type="journal article" date="2006" name="Nature">
        <title>Global trends of whole-genome duplications revealed by the ciliate Paramecium tetraurelia.</title>
        <authorList>
            <consortium name="Genoscope"/>
            <person name="Aury J.-M."/>
            <person name="Jaillon O."/>
            <person name="Duret L."/>
            <person name="Noel B."/>
            <person name="Jubin C."/>
            <person name="Porcel B.M."/>
            <person name="Segurens B."/>
            <person name="Daubin V."/>
            <person name="Anthouard V."/>
            <person name="Aiach N."/>
            <person name="Arnaiz O."/>
            <person name="Billaut A."/>
            <person name="Beisson J."/>
            <person name="Blanc I."/>
            <person name="Bouhouche K."/>
            <person name="Camara F."/>
            <person name="Duharcourt S."/>
            <person name="Guigo R."/>
            <person name="Gogendeau D."/>
            <person name="Katinka M."/>
            <person name="Keller A.-M."/>
            <person name="Kissmehl R."/>
            <person name="Klotz C."/>
            <person name="Koll F."/>
            <person name="Le Moue A."/>
            <person name="Lepere C."/>
            <person name="Malinsky S."/>
            <person name="Nowacki M."/>
            <person name="Nowak J.K."/>
            <person name="Plattner H."/>
            <person name="Poulain J."/>
            <person name="Ruiz F."/>
            <person name="Serrano V."/>
            <person name="Zagulski M."/>
            <person name="Dessen P."/>
            <person name="Betermier M."/>
            <person name="Weissenbach J."/>
            <person name="Scarpelli C."/>
            <person name="Schachter V."/>
            <person name="Sperling L."/>
            <person name="Meyer E."/>
            <person name="Cohen J."/>
            <person name="Wincker P."/>
        </authorList>
    </citation>
    <scope>NUCLEOTIDE SEQUENCE [LARGE SCALE GENOMIC DNA]</scope>
    <source>
        <strain evidence="3 4">Stock d4-2</strain>
    </source>
</reference>
<dbReference type="InParanoid" id="A0DSV1"/>
<evidence type="ECO:0000256" key="1">
    <source>
        <dbReference type="SAM" id="Coils"/>
    </source>
</evidence>
<keyword evidence="4" id="KW-1185">Reference proteome</keyword>
<accession>A0DSV1</accession>
<dbReference type="HOGENOM" id="CLU_2031197_0_0_1"/>
<proteinExistence type="predicted"/>
<evidence type="ECO:0000313" key="4">
    <source>
        <dbReference type="Proteomes" id="UP000000600"/>
    </source>
</evidence>
<dbReference type="RefSeq" id="XP_001453515.1">
    <property type="nucleotide sequence ID" value="XM_001453478.2"/>
</dbReference>
<feature type="compositionally biased region" description="Basic and acidic residues" evidence="2">
    <location>
        <begin position="1"/>
        <end position="22"/>
    </location>
</feature>
<sequence length="122" mass="14813">MLNKEVKKNKSNLRKEMMEYGRNKRQQNRSQTPINEDKNSDRKEQVKKSKSPLMERLSMGQKAKVEEKEMFALTKKNYENIPEVKKKKNQEEIIKQKQQFMKERQNKLKELDDKIKEKMKKP</sequence>
<feature type="coiled-coil region" evidence="1">
    <location>
        <begin position="94"/>
        <end position="121"/>
    </location>
</feature>
<protein>
    <recommendedName>
        <fullName evidence="5">ALMS motif domain-containing protein</fullName>
    </recommendedName>
</protein>
<dbReference type="OrthoDB" id="308392at2759"/>
<organism evidence="3 4">
    <name type="scientific">Paramecium tetraurelia</name>
    <dbReference type="NCBI Taxonomy" id="5888"/>
    <lineage>
        <taxon>Eukaryota</taxon>
        <taxon>Sar</taxon>
        <taxon>Alveolata</taxon>
        <taxon>Ciliophora</taxon>
        <taxon>Intramacronucleata</taxon>
        <taxon>Oligohymenophorea</taxon>
        <taxon>Peniculida</taxon>
        <taxon>Parameciidae</taxon>
        <taxon>Paramecium</taxon>
    </lineage>
</organism>
<evidence type="ECO:0000313" key="3">
    <source>
        <dbReference type="EMBL" id="CAK86118.1"/>
    </source>
</evidence>
<gene>
    <name evidence="3" type="ORF">GSPATT00019811001</name>
</gene>